<proteinExistence type="predicted"/>
<dbReference type="PANTHER" id="PTHR23232">
    <property type="entry name" value="KRAB DOMAIN C2H2 ZINC FINGER"/>
    <property type="match status" value="1"/>
</dbReference>
<reference evidence="3 4" key="1">
    <citation type="submission" date="2013-03" db="EMBL/GenBank/DDBJ databases">
        <authorList>
            <person name="Warren W."/>
            <person name="Wilson R.K."/>
        </authorList>
    </citation>
    <scope>NUCLEOTIDE SEQUENCE</scope>
</reference>
<dbReference type="CDD" id="cd07765">
    <property type="entry name" value="KRAB_A-box"/>
    <property type="match status" value="1"/>
</dbReference>
<feature type="domain" description="KRAB" evidence="2">
    <location>
        <begin position="101"/>
        <end position="161"/>
    </location>
</feature>
<name>A0A7N9CS78_MACFA</name>
<reference evidence="3" key="2">
    <citation type="submission" date="2025-08" db="UniProtKB">
        <authorList>
            <consortium name="Ensembl"/>
        </authorList>
    </citation>
    <scope>IDENTIFICATION</scope>
</reference>
<dbReference type="SMART" id="SM00349">
    <property type="entry name" value="KRAB"/>
    <property type="match status" value="1"/>
</dbReference>
<dbReference type="PROSITE" id="PS50805">
    <property type="entry name" value="KRAB"/>
    <property type="match status" value="1"/>
</dbReference>
<evidence type="ECO:0000313" key="4">
    <source>
        <dbReference type="Proteomes" id="UP000233100"/>
    </source>
</evidence>
<dbReference type="Pfam" id="PF01352">
    <property type="entry name" value="KRAB"/>
    <property type="match status" value="1"/>
</dbReference>
<sequence>MARPRLIATSASRVQAPPLPRPPYALSHSRRLAFPPPIPPLCPGPPRPRPQPPAPFTARAVSCKPGSRCLGVKAVPRRAEPWKKRKRKAKESGMALPQGQLTFKDVAIEFSQEEWTYLDPAQKTLYRDVMLENYRNLVSPGKDDFLLEVKVCSCVCFHFPL</sequence>
<evidence type="ECO:0000256" key="1">
    <source>
        <dbReference type="SAM" id="MobiDB-lite"/>
    </source>
</evidence>
<dbReference type="InterPro" id="IPR001909">
    <property type="entry name" value="KRAB"/>
</dbReference>
<evidence type="ECO:0000259" key="2">
    <source>
        <dbReference type="PROSITE" id="PS50805"/>
    </source>
</evidence>
<dbReference type="Ensembl" id="ENSMFAT00000085362.1">
    <property type="protein sequence ID" value="ENSMFAP00000055854.1"/>
    <property type="gene ID" value="ENSMFAG00000055607.1"/>
</dbReference>
<keyword evidence="4" id="KW-1185">Reference proteome</keyword>
<dbReference type="InterPro" id="IPR050169">
    <property type="entry name" value="Krueppel_C2H2_ZnF"/>
</dbReference>
<evidence type="ECO:0000313" key="3">
    <source>
        <dbReference type="Ensembl" id="ENSMFAP00000055854.1"/>
    </source>
</evidence>
<dbReference type="SUPFAM" id="SSF109640">
    <property type="entry name" value="KRAB domain (Kruppel-associated box)"/>
    <property type="match status" value="1"/>
</dbReference>
<dbReference type="Gene3D" id="6.10.140.140">
    <property type="match status" value="1"/>
</dbReference>
<dbReference type="InterPro" id="IPR036051">
    <property type="entry name" value="KRAB_dom_sf"/>
</dbReference>
<accession>A0A7N9CS78</accession>
<dbReference type="GO" id="GO:0006355">
    <property type="term" value="P:regulation of DNA-templated transcription"/>
    <property type="evidence" value="ECO:0007669"/>
    <property type="project" value="InterPro"/>
</dbReference>
<reference evidence="3" key="3">
    <citation type="submission" date="2025-09" db="UniProtKB">
        <authorList>
            <consortium name="Ensembl"/>
        </authorList>
    </citation>
    <scope>IDENTIFICATION</scope>
</reference>
<dbReference type="Proteomes" id="UP000233100">
    <property type="component" value="Chromosome 19"/>
</dbReference>
<organism evidence="3 4">
    <name type="scientific">Macaca fascicularis</name>
    <name type="common">Crab-eating macaque</name>
    <name type="synonym">Cynomolgus monkey</name>
    <dbReference type="NCBI Taxonomy" id="9541"/>
    <lineage>
        <taxon>Eukaryota</taxon>
        <taxon>Metazoa</taxon>
        <taxon>Chordata</taxon>
        <taxon>Craniata</taxon>
        <taxon>Vertebrata</taxon>
        <taxon>Euteleostomi</taxon>
        <taxon>Mammalia</taxon>
        <taxon>Eutheria</taxon>
        <taxon>Euarchontoglires</taxon>
        <taxon>Primates</taxon>
        <taxon>Haplorrhini</taxon>
        <taxon>Catarrhini</taxon>
        <taxon>Cercopithecidae</taxon>
        <taxon>Cercopithecinae</taxon>
        <taxon>Macaca</taxon>
    </lineage>
</organism>
<dbReference type="PANTHER" id="PTHR23232:SF163">
    <property type="entry name" value="ZINC FINGER PROTEIN 589"/>
    <property type="match status" value="1"/>
</dbReference>
<dbReference type="AlphaFoldDB" id="A0A7N9CS78"/>
<feature type="compositionally biased region" description="Pro residues" evidence="1">
    <location>
        <begin position="34"/>
        <end position="55"/>
    </location>
</feature>
<feature type="region of interest" description="Disordered" evidence="1">
    <location>
        <begin position="1"/>
        <end position="60"/>
    </location>
</feature>
<protein>
    <recommendedName>
        <fullName evidence="2">KRAB domain-containing protein</fullName>
    </recommendedName>
</protein>
<dbReference type="GeneTree" id="ENSGT00940000154397"/>